<dbReference type="EMBL" id="JAVDQD010000001">
    <property type="protein sequence ID" value="MDR6237174.1"/>
    <property type="molecule type" value="Genomic_DNA"/>
</dbReference>
<dbReference type="AlphaFoldDB" id="A0AAE4BNT2"/>
<protein>
    <submittedName>
        <fullName evidence="1">Uncharacterized protein</fullName>
    </submittedName>
</protein>
<organism evidence="1 2">
    <name type="scientific">Aureibacter tunicatorum</name>
    <dbReference type="NCBI Taxonomy" id="866807"/>
    <lineage>
        <taxon>Bacteria</taxon>
        <taxon>Pseudomonadati</taxon>
        <taxon>Bacteroidota</taxon>
        <taxon>Cytophagia</taxon>
        <taxon>Cytophagales</taxon>
        <taxon>Persicobacteraceae</taxon>
        <taxon>Aureibacter</taxon>
    </lineage>
</organism>
<comment type="caution">
    <text evidence="1">The sequence shown here is derived from an EMBL/GenBank/DDBJ whole genome shotgun (WGS) entry which is preliminary data.</text>
</comment>
<keyword evidence="2" id="KW-1185">Reference proteome</keyword>
<reference evidence="1" key="1">
    <citation type="submission" date="2023-07" db="EMBL/GenBank/DDBJ databases">
        <title>Genomic Encyclopedia of Type Strains, Phase IV (KMG-IV): sequencing the most valuable type-strain genomes for metagenomic binning, comparative biology and taxonomic classification.</title>
        <authorList>
            <person name="Goeker M."/>
        </authorList>
    </citation>
    <scope>NUCLEOTIDE SEQUENCE</scope>
    <source>
        <strain evidence="1">DSM 26174</strain>
    </source>
</reference>
<proteinExistence type="predicted"/>
<evidence type="ECO:0000313" key="2">
    <source>
        <dbReference type="Proteomes" id="UP001185092"/>
    </source>
</evidence>
<sequence length="648" mass="75596">MQYQEPSFNSSSRLSSKAARSSKTISAKFPPDFTFQKKQVIQAAFRPAQVRMRTHGYEGQGIELRNMKFVPKQDVLLSSQMMIIIDDDVDVWRGEGDEKQRWYECLAEGVKDPFWLNADLLTFPQPDYSFLQLMDMFEECWNGFVFEKAKYKRSYDTVQKNLYSMYVKKKTDKPRVPEAVEIGLAEEFVKMFLERAEDRGMRLSIEGKKAIYYNYEQLKKQKKFGHMRDYFMNIYGRSEADGASRDKSAPHIRTQKVPYKFDIYLNVKVHHLKEVAHTLMRMMDDPEVLGELCVKSMAIAPLVNHASRVDSIVIRIVNPEGFEKAKQFLIEYVAAHPDYFIDDCLALTERFAPGASWSQDSWFSNVWDMDERMLAEVGYYLDEVSMKLSERKRNKPFFEWKSTGKQWEELEKMHRELQLQLVKKGGSSDQFDQEKLLKLGEKSEEVSKVALPYDIGHWIRHFKRYKKRYGADRKTFMGIRSLALEELALRTDMPDKRRYKNKMEAFKNFMRILRRHGIDLFHPHVNRDIRPVRDDGMVVIGEGAEELVAELGTDISHPEAMFVPTPAKPNSREKLTHTEEVGFEIPSINLGDGSRKPEDSLSKVYVQESVGAPRQVLKAIREEAADWMAHAVDQRILAKELEEERDEL</sequence>
<gene>
    <name evidence="1" type="ORF">HNQ88_000150</name>
</gene>
<dbReference type="RefSeq" id="WP_309936618.1">
    <property type="nucleotide sequence ID" value="NZ_AP025305.1"/>
</dbReference>
<evidence type="ECO:0000313" key="1">
    <source>
        <dbReference type="EMBL" id="MDR6237174.1"/>
    </source>
</evidence>
<name>A0AAE4BNT2_9BACT</name>
<accession>A0AAE4BNT2</accession>
<dbReference type="Proteomes" id="UP001185092">
    <property type="component" value="Unassembled WGS sequence"/>
</dbReference>